<evidence type="ECO:0000256" key="5">
    <source>
        <dbReference type="ARBA" id="ARBA00019045"/>
    </source>
</evidence>
<dbReference type="EC" id="1.14.20.7" evidence="3"/>
<evidence type="ECO:0000256" key="1">
    <source>
        <dbReference type="ARBA" id="ARBA00001954"/>
    </source>
</evidence>
<dbReference type="InterPro" id="IPR044861">
    <property type="entry name" value="IPNS-like_FE2OG_OXY"/>
</dbReference>
<evidence type="ECO:0000256" key="8">
    <source>
        <dbReference type="ARBA" id="ARBA00031282"/>
    </source>
</evidence>
<evidence type="ECO:0000259" key="12">
    <source>
        <dbReference type="PROSITE" id="PS51471"/>
    </source>
</evidence>
<dbReference type="SUPFAM" id="SSF51197">
    <property type="entry name" value="Clavaminate synthase-like"/>
    <property type="match status" value="1"/>
</dbReference>
<evidence type="ECO:0000256" key="3">
    <source>
        <dbReference type="ARBA" id="ARBA00012293"/>
    </source>
</evidence>
<gene>
    <name evidence="13" type="ORF">VMF7928_00795</name>
</gene>
<feature type="domain" description="Fe2OG dioxygenase" evidence="12">
    <location>
        <begin position="145"/>
        <end position="253"/>
    </location>
</feature>
<comment type="caution">
    <text evidence="13">The sequence shown here is derived from an EMBL/GenBank/DDBJ whole genome shotgun (WGS) entry which is preliminary data.</text>
</comment>
<comment type="catalytic activity">
    <reaction evidence="10">
        <text>L-arginine + 2-oxoglutarate + O2 = guanidine + L-glutamate 5-semialdehyde + succinate + CO2</text>
        <dbReference type="Rhea" id="RHEA:31535"/>
        <dbReference type="ChEBI" id="CHEBI:15379"/>
        <dbReference type="ChEBI" id="CHEBI:16526"/>
        <dbReference type="ChEBI" id="CHEBI:16810"/>
        <dbReference type="ChEBI" id="CHEBI:30031"/>
        <dbReference type="ChEBI" id="CHEBI:30087"/>
        <dbReference type="ChEBI" id="CHEBI:32682"/>
        <dbReference type="ChEBI" id="CHEBI:58066"/>
        <dbReference type="EC" id="1.14.20.7"/>
    </reaction>
</comment>
<evidence type="ECO:0000313" key="13">
    <source>
        <dbReference type="EMBL" id="CAH0536905.1"/>
    </source>
</evidence>
<dbReference type="InterPro" id="IPR050231">
    <property type="entry name" value="Iron_ascorbate_oxido_reductase"/>
</dbReference>
<keyword evidence="6" id="KW-0266">Ethylene biosynthesis</keyword>
<organism evidence="13 14">
    <name type="scientific">Vibrio marisflavi CECT 7928</name>
    <dbReference type="NCBI Taxonomy" id="634439"/>
    <lineage>
        <taxon>Bacteria</taxon>
        <taxon>Pseudomonadati</taxon>
        <taxon>Pseudomonadota</taxon>
        <taxon>Gammaproteobacteria</taxon>
        <taxon>Vibrionales</taxon>
        <taxon>Vibrionaceae</taxon>
        <taxon>Vibrio</taxon>
    </lineage>
</organism>
<dbReference type="EC" id="1.13.12.19" evidence="4"/>
<dbReference type="RefSeq" id="WP_237360175.1">
    <property type="nucleotide sequence ID" value="NZ_CAKLDM010000001.1"/>
</dbReference>
<dbReference type="InterPro" id="IPR026992">
    <property type="entry name" value="DIOX_N"/>
</dbReference>
<keyword evidence="11" id="KW-0479">Metal-binding</keyword>
<accession>A0ABM9A0J8</accession>
<reference evidence="13" key="1">
    <citation type="submission" date="2021-11" db="EMBL/GenBank/DDBJ databases">
        <authorList>
            <person name="Rodrigo-Torres L."/>
            <person name="Arahal R. D."/>
            <person name="Lucena T."/>
        </authorList>
    </citation>
    <scope>NUCLEOTIDE SEQUENCE</scope>
    <source>
        <strain evidence="13">CECT 7928</strain>
    </source>
</reference>
<evidence type="ECO:0000256" key="2">
    <source>
        <dbReference type="ARBA" id="ARBA00004767"/>
    </source>
</evidence>
<dbReference type="Proteomes" id="UP000838748">
    <property type="component" value="Unassembled WGS sequence"/>
</dbReference>
<evidence type="ECO:0000313" key="14">
    <source>
        <dbReference type="Proteomes" id="UP000838748"/>
    </source>
</evidence>
<evidence type="ECO:0000256" key="6">
    <source>
        <dbReference type="ARBA" id="ARBA00022666"/>
    </source>
</evidence>
<proteinExistence type="inferred from homology"/>
<evidence type="ECO:0000256" key="7">
    <source>
        <dbReference type="ARBA" id="ARBA00031011"/>
    </source>
</evidence>
<comment type="cofactor">
    <cofactor evidence="1">
        <name>Fe(2+)</name>
        <dbReference type="ChEBI" id="CHEBI:29033"/>
    </cofactor>
</comment>
<dbReference type="PROSITE" id="PS51471">
    <property type="entry name" value="FE2OG_OXY"/>
    <property type="match status" value="1"/>
</dbReference>
<keyword evidence="11" id="KW-0408">Iron</keyword>
<keyword evidence="14" id="KW-1185">Reference proteome</keyword>
<dbReference type="Pfam" id="PF03171">
    <property type="entry name" value="2OG-FeII_Oxy"/>
    <property type="match status" value="1"/>
</dbReference>
<evidence type="ECO:0000256" key="10">
    <source>
        <dbReference type="ARBA" id="ARBA00049359"/>
    </source>
</evidence>
<evidence type="ECO:0000256" key="4">
    <source>
        <dbReference type="ARBA" id="ARBA00012531"/>
    </source>
</evidence>
<comment type="similarity">
    <text evidence="11">Belongs to the iron/ascorbate-dependent oxidoreductase family.</text>
</comment>
<dbReference type="Gene3D" id="2.60.120.330">
    <property type="entry name" value="B-lactam Antibiotic, Isopenicillin N Synthase, Chain"/>
    <property type="match status" value="1"/>
</dbReference>
<dbReference type="InterPro" id="IPR005123">
    <property type="entry name" value="Oxoglu/Fe-dep_dioxygenase_dom"/>
</dbReference>
<dbReference type="PANTHER" id="PTHR47990">
    <property type="entry name" value="2-OXOGLUTARATE (2OG) AND FE(II)-DEPENDENT OXYGENASE SUPERFAMILY PROTEIN-RELATED"/>
    <property type="match status" value="1"/>
</dbReference>
<evidence type="ECO:0000256" key="9">
    <source>
        <dbReference type="ARBA" id="ARBA00047725"/>
    </source>
</evidence>
<dbReference type="Pfam" id="PF14226">
    <property type="entry name" value="DIOX_N"/>
    <property type="match status" value="1"/>
</dbReference>
<comment type="pathway">
    <text evidence="2">Alkene biosynthesis; ethylene biosynthesis via 2-oxoglutarate.</text>
</comment>
<comment type="catalytic activity">
    <reaction evidence="9">
        <text>2-oxoglutarate + O2 + 2 H(+) = ethene + 3 CO2 + H2O</text>
        <dbReference type="Rhea" id="RHEA:31523"/>
        <dbReference type="ChEBI" id="CHEBI:15377"/>
        <dbReference type="ChEBI" id="CHEBI:15378"/>
        <dbReference type="ChEBI" id="CHEBI:15379"/>
        <dbReference type="ChEBI" id="CHEBI:16526"/>
        <dbReference type="ChEBI" id="CHEBI:16810"/>
        <dbReference type="ChEBI" id="CHEBI:18153"/>
        <dbReference type="EC" id="1.13.12.19"/>
    </reaction>
</comment>
<name>A0ABM9A0J8_9VIBR</name>
<keyword evidence="11" id="KW-0560">Oxidoreductase</keyword>
<dbReference type="EMBL" id="CAKLDM010000001">
    <property type="protein sequence ID" value="CAH0536905.1"/>
    <property type="molecule type" value="Genomic_DNA"/>
</dbReference>
<evidence type="ECO:0000256" key="11">
    <source>
        <dbReference type="RuleBase" id="RU003682"/>
    </source>
</evidence>
<protein>
    <recommendedName>
        <fullName evidence="5">2-oxoglutarate-dependent ethylene/succinate-forming enzyme</fullName>
        <ecNumber evidence="4">1.13.12.19</ecNumber>
        <ecNumber evidence="3">1.14.20.7</ecNumber>
    </recommendedName>
    <alternativeName>
        <fullName evidence="7">2-oxoglutarate dioxygenase (ethylene-forming)</fullName>
    </alternativeName>
    <alternativeName>
        <fullName evidence="8">2-oxoglutarate/L-arginine monooxygenase/decarboxylase (succinate-forming)</fullName>
    </alternativeName>
</protein>
<sequence>MKLETVDYRAPDAAEQFVKSLRETGFGVLKNHPISQDLVESIYKNWYEFFTSGPKNDYHYNVETQDGFFPAEISEVAKGHTVKDIKEYYHVYPWGQIPPELKDQILDYYRQANDFASELLSWVESYAPKEVQEKFSISLSKMMEDSEMTLLRVLHYPPMKGDEEPGAIRAAAHEDINLLTVLPAANEPGLQVKSQEGDWLDVPCDFGNLIINIGDMLQEASGGYFPSTTHRVINPTGERQEKSRISLPLFLHPKPEVVLSEKYTADSYLKERLRELGVL</sequence>
<dbReference type="InterPro" id="IPR027443">
    <property type="entry name" value="IPNS-like_sf"/>
</dbReference>